<protein>
    <submittedName>
        <fullName evidence="2">Nuclease-related domain-containing protein</fullName>
    </submittedName>
</protein>
<feature type="domain" description="NERD" evidence="1">
    <location>
        <begin position="38"/>
        <end position="149"/>
    </location>
</feature>
<keyword evidence="3" id="KW-1185">Reference proteome</keyword>
<reference evidence="3" key="1">
    <citation type="submission" date="2016-10" db="EMBL/GenBank/DDBJ databases">
        <authorList>
            <person name="Varghese N."/>
            <person name="Submissions S."/>
        </authorList>
    </citation>
    <scope>NUCLEOTIDE SEQUENCE [LARGE SCALE GENOMIC DNA]</scope>
    <source>
        <strain evidence="3">DSM 23664</strain>
    </source>
</reference>
<gene>
    <name evidence="2" type="ORF">SAMN04488102_103116</name>
</gene>
<accession>A0A1I1GJZ8</accession>
<proteinExistence type="predicted"/>
<dbReference type="Pfam" id="PF08378">
    <property type="entry name" value="NERD"/>
    <property type="match status" value="1"/>
</dbReference>
<dbReference type="OrthoDB" id="2136191at2"/>
<dbReference type="EMBL" id="FOLT01000003">
    <property type="protein sequence ID" value="SFC11851.1"/>
    <property type="molecule type" value="Genomic_DNA"/>
</dbReference>
<dbReference type="InterPro" id="IPR011528">
    <property type="entry name" value="NERD"/>
</dbReference>
<organism evidence="2 3">
    <name type="scientific">Alkalibacterium subtropicum</name>
    <dbReference type="NCBI Taxonomy" id="753702"/>
    <lineage>
        <taxon>Bacteria</taxon>
        <taxon>Bacillati</taxon>
        <taxon>Bacillota</taxon>
        <taxon>Bacilli</taxon>
        <taxon>Lactobacillales</taxon>
        <taxon>Carnobacteriaceae</taxon>
        <taxon>Alkalibacterium</taxon>
    </lineage>
</organism>
<dbReference type="STRING" id="753702.SAMN04488102_103116"/>
<evidence type="ECO:0000313" key="2">
    <source>
        <dbReference type="EMBL" id="SFC11851.1"/>
    </source>
</evidence>
<evidence type="ECO:0000259" key="1">
    <source>
        <dbReference type="PROSITE" id="PS50965"/>
    </source>
</evidence>
<name>A0A1I1GJZ8_9LACT</name>
<evidence type="ECO:0000313" key="3">
    <source>
        <dbReference type="Proteomes" id="UP000199612"/>
    </source>
</evidence>
<dbReference type="PROSITE" id="PS50965">
    <property type="entry name" value="NERD"/>
    <property type="match status" value="1"/>
</dbReference>
<sequence length="304" mass="35111">MLILKERNKSKLLLGLQALDKRMNLSESDKNYLLNLEKGYDGEELFDSLVKKYLKTDCLVLNDLLLVSGGNSFQVDSILITSDTLYIHEIKNYKGKYQFTSGQLLTVTGQEIVSPVGQINRSKALMKEMIKEFGLGLNVKSSVVFINPSFSLYLAKPSDPFILPNQIETYLKGISQQSFTLSKEHRYLANKLMQEHREEVPYQKYLPDYQIGDLKRELYCTKCSSASIKLTKRRAYCSRCTLSMTIDKLLEAHISEFILLFPNEKVTVKKIHQWCGGRIYHRKVRTVLIEQYEKRGKTSNVYYV</sequence>
<dbReference type="Proteomes" id="UP000199612">
    <property type="component" value="Unassembled WGS sequence"/>
</dbReference>
<dbReference type="RefSeq" id="WP_091528922.1">
    <property type="nucleotide sequence ID" value="NZ_FOLT01000003.1"/>
</dbReference>
<dbReference type="AlphaFoldDB" id="A0A1I1GJZ8"/>